<comment type="caution">
    <text evidence="1">The sequence shown here is derived from an EMBL/GenBank/DDBJ whole genome shotgun (WGS) entry which is preliminary data.</text>
</comment>
<protein>
    <submittedName>
        <fullName evidence="1">Uncharacterized protein</fullName>
    </submittedName>
</protein>
<name>A0ABP0J6M1_9DINO</name>
<evidence type="ECO:0000313" key="2">
    <source>
        <dbReference type="Proteomes" id="UP001642464"/>
    </source>
</evidence>
<sequence>MREAVVVGDEEDGALTSPLRLRSKLWLASFWRRTVGGRIEVTSGEMLQSPEGSSEELSKPGIVASGDCIMAGLLAESVNVVVADDDEAGEAAAAGVVDATTGS</sequence>
<dbReference type="Proteomes" id="UP001642464">
    <property type="component" value="Unassembled WGS sequence"/>
</dbReference>
<reference evidence="1 2" key="1">
    <citation type="submission" date="2024-02" db="EMBL/GenBank/DDBJ databases">
        <authorList>
            <person name="Chen Y."/>
            <person name="Shah S."/>
            <person name="Dougan E. K."/>
            <person name="Thang M."/>
            <person name="Chan C."/>
        </authorList>
    </citation>
    <scope>NUCLEOTIDE SEQUENCE [LARGE SCALE GENOMIC DNA]</scope>
</reference>
<gene>
    <name evidence="1" type="ORF">SCF082_LOCUS10498</name>
</gene>
<keyword evidence="2" id="KW-1185">Reference proteome</keyword>
<feature type="non-terminal residue" evidence="1">
    <location>
        <position position="103"/>
    </location>
</feature>
<proteinExistence type="predicted"/>
<accession>A0ABP0J6M1</accession>
<evidence type="ECO:0000313" key="1">
    <source>
        <dbReference type="EMBL" id="CAK9010019.1"/>
    </source>
</evidence>
<organism evidence="1 2">
    <name type="scientific">Durusdinium trenchii</name>
    <dbReference type="NCBI Taxonomy" id="1381693"/>
    <lineage>
        <taxon>Eukaryota</taxon>
        <taxon>Sar</taxon>
        <taxon>Alveolata</taxon>
        <taxon>Dinophyceae</taxon>
        <taxon>Suessiales</taxon>
        <taxon>Symbiodiniaceae</taxon>
        <taxon>Durusdinium</taxon>
    </lineage>
</organism>
<dbReference type="EMBL" id="CAXAMM010006152">
    <property type="protein sequence ID" value="CAK9010019.1"/>
    <property type="molecule type" value="Genomic_DNA"/>
</dbReference>